<gene>
    <name evidence="1" type="ORF">O6H91_03G130400</name>
</gene>
<dbReference type="Proteomes" id="UP001162992">
    <property type="component" value="Chromosome 3"/>
</dbReference>
<proteinExistence type="predicted"/>
<accession>A0ACC2EC20</accession>
<reference evidence="2" key="1">
    <citation type="journal article" date="2024" name="Proc. Natl. Acad. Sci. U.S.A.">
        <title>Extraordinary preservation of gene collinearity over three hundred million years revealed in homosporous lycophytes.</title>
        <authorList>
            <person name="Li C."/>
            <person name="Wickell D."/>
            <person name="Kuo L.Y."/>
            <person name="Chen X."/>
            <person name="Nie B."/>
            <person name="Liao X."/>
            <person name="Peng D."/>
            <person name="Ji J."/>
            <person name="Jenkins J."/>
            <person name="Williams M."/>
            <person name="Shu S."/>
            <person name="Plott C."/>
            <person name="Barry K."/>
            <person name="Rajasekar S."/>
            <person name="Grimwood J."/>
            <person name="Han X."/>
            <person name="Sun S."/>
            <person name="Hou Z."/>
            <person name="He W."/>
            <person name="Dai G."/>
            <person name="Sun C."/>
            <person name="Schmutz J."/>
            <person name="Leebens-Mack J.H."/>
            <person name="Li F.W."/>
            <person name="Wang L."/>
        </authorList>
    </citation>
    <scope>NUCLEOTIDE SEQUENCE [LARGE SCALE GENOMIC DNA]</scope>
    <source>
        <strain evidence="2">cv. PW_Plant_1</strain>
    </source>
</reference>
<dbReference type="EMBL" id="CM055094">
    <property type="protein sequence ID" value="KAJ7563920.1"/>
    <property type="molecule type" value="Genomic_DNA"/>
</dbReference>
<protein>
    <submittedName>
        <fullName evidence="1">Uncharacterized protein</fullName>
    </submittedName>
</protein>
<evidence type="ECO:0000313" key="1">
    <source>
        <dbReference type="EMBL" id="KAJ7563920.1"/>
    </source>
</evidence>
<keyword evidence="2" id="KW-1185">Reference proteome</keyword>
<name>A0ACC2EC20_DIPCM</name>
<organism evidence="1 2">
    <name type="scientific">Diphasiastrum complanatum</name>
    <name type="common">Issler's clubmoss</name>
    <name type="synonym">Lycopodium complanatum</name>
    <dbReference type="NCBI Taxonomy" id="34168"/>
    <lineage>
        <taxon>Eukaryota</taxon>
        <taxon>Viridiplantae</taxon>
        <taxon>Streptophyta</taxon>
        <taxon>Embryophyta</taxon>
        <taxon>Tracheophyta</taxon>
        <taxon>Lycopodiopsida</taxon>
        <taxon>Lycopodiales</taxon>
        <taxon>Lycopodiaceae</taxon>
        <taxon>Lycopodioideae</taxon>
        <taxon>Diphasiastrum</taxon>
    </lineage>
</organism>
<comment type="caution">
    <text evidence="1">The sequence shown here is derived from an EMBL/GenBank/DDBJ whole genome shotgun (WGS) entry which is preliminary data.</text>
</comment>
<sequence length="150" mass="17603">MIEKTKGQFKGVKAKTLSKVKEEVKNPGVKKIWGFLREIHRLDYCIINNLPPYKLSKAKRKKHTNKFVLRNLLFEASHLSPFQCHLLRRLLHVTKMTTIKRGLVLATYIGWNLQQMDVKSAFYITFRVCLIKKVSDGLTANIKSWYIREK</sequence>
<evidence type="ECO:0000313" key="2">
    <source>
        <dbReference type="Proteomes" id="UP001162992"/>
    </source>
</evidence>